<evidence type="ECO:0000313" key="2">
    <source>
        <dbReference type="Proteomes" id="UP000245080"/>
    </source>
</evidence>
<name>A0A2V1MXC4_9LACO</name>
<dbReference type="AlphaFoldDB" id="A0A2V1MXC4"/>
<keyword evidence="2" id="KW-1185">Reference proteome</keyword>
<gene>
    <name evidence="1" type="ORF">DCM90_06545</name>
</gene>
<dbReference type="EMBL" id="QCXQ01000003">
    <property type="protein sequence ID" value="PWF99713.1"/>
    <property type="molecule type" value="Genomic_DNA"/>
</dbReference>
<dbReference type="OrthoDB" id="2331870at2"/>
<dbReference type="Proteomes" id="UP000245080">
    <property type="component" value="Unassembled WGS sequence"/>
</dbReference>
<organism evidence="1 2">
    <name type="scientific">Levilactobacillus bambusae</name>
    <dbReference type="NCBI Taxonomy" id="2024736"/>
    <lineage>
        <taxon>Bacteria</taxon>
        <taxon>Bacillati</taxon>
        <taxon>Bacillota</taxon>
        <taxon>Bacilli</taxon>
        <taxon>Lactobacillales</taxon>
        <taxon>Lactobacillaceae</taxon>
        <taxon>Levilactobacillus</taxon>
    </lineage>
</organism>
<evidence type="ECO:0000313" key="1">
    <source>
        <dbReference type="EMBL" id="PWF99713.1"/>
    </source>
</evidence>
<dbReference type="RefSeq" id="WP_109250568.1">
    <property type="nucleotide sequence ID" value="NZ_QCXQ01000003.1"/>
</dbReference>
<sequence length="296" mass="34059">MDNQQVSEQLGGHHWLFRQNDDHFVRTGSQDGILALIFLASGELTTESMMLEQPKMTSWRYTTENQIQLLNSENEIVMQLSLPQVQEHRVVMTVKDSSDTFSYEPVIDENLNQRVIRQPEATDELAGPVLLDVSQQPNARLENFAETAQLTYRALDLDLTVKISWQSLYTFLIDHPNMTQVVIALDDYQNLSLQLDAIEKNTLYVDDALSMIALTADSDNLVQQLDFNLMIGWRPMLLEWISTLLELINTRKITSQQLNQVAYQYFPDRLYHGRQVTEKPGIISPESWLKKVNEGI</sequence>
<proteinExistence type="predicted"/>
<accession>A0A2V1MXC4</accession>
<comment type="caution">
    <text evidence="1">The sequence shown here is derived from an EMBL/GenBank/DDBJ whole genome shotgun (WGS) entry which is preliminary data.</text>
</comment>
<protein>
    <submittedName>
        <fullName evidence="1">Uncharacterized protein</fullName>
    </submittedName>
</protein>
<reference evidence="1 2" key="1">
    <citation type="journal article" date="2018" name="Int. J. Syst. Evol. Microbiol.">
        <title>Lactobacillus bambusae sp. nov., isolated from a traditional fermented Ma-bamboo shoots of Taiwan.</title>
        <authorList>
            <person name="Wang L.-T."/>
        </authorList>
    </citation>
    <scope>NUCLEOTIDE SEQUENCE [LARGE SCALE GENOMIC DNA]</scope>
    <source>
        <strain evidence="1 2">BS-W1</strain>
    </source>
</reference>